<dbReference type="InterPro" id="IPR003583">
    <property type="entry name" value="Hlx-hairpin-Hlx_DNA-bd_motif"/>
</dbReference>
<dbReference type="Proteomes" id="UP001210339">
    <property type="component" value="Chromosome"/>
</dbReference>
<dbReference type="Pfam" id="PF01330">
    <property type="entry name" value="RuvA_N"/>
    <property type="match status" value="1"/>
</dbReference>
<evidence type="ECO:0000256" key="1">
    <source>
        <dbReference type="ARBA" id="ARBA00022490"/>
    </source>
</evidence>
<dbReference type="InterPro" id="IPR012340">
    <property type="entry name" value="NA-bd_OB-fold"/>
</dbReference>
<dbReference type="EMBL" id="CP115667">
    <property type="protein sequence ID" value="WBW50643.1"/>
    <property type="molecule type" value="Genomic_DNA"/>
</dbReference>
<evidence type="ECO:0000313" key="8">
    <source>
        <dbReference type="EMBL" id="WBW50643.1"/>
    </source>
</evidence>
<evidence type="ECO:0000256" key="3">
    <source>
        <dbReference type="ARBA" id="ARBA00023125"/>
    </source>
</evidence>
<dbReference type="Gene3D" id="1.10.150.20">
    <property type="entry name" value="5' to 3' exonuclease, C-terminal subdomain"/>
    <property type="match status" value="1"/>
</dbReference>
<dbReference type="NCBIfam" id="TIGR00084">
    <property type="entry name" value="ruvA"/>
    <property type="match status" value="1"/>
</dbReference>
<comment type="similarity">
    <text evidence="6">Belongs to the RuvA family.</text>
</comment>
<dbReference type="SMART" id="SM00278">
    <property type="entry name" value="HhH1"/>
    <property type="match status" value="2"/>
</dbReference>
<dbReference type="InterPro" id="IPR036267">
    <property type="entry name" value="RuvA_C_sf"/>
</dbReference>
<proteinExistence type="inferred from homology"/>
<dbReference type="SUPFAM" id="SSF46929">
    <property type="entry name" value="DNA helicase RuvA subunit, C-terminal domain"/>
    <property type="match status" value="1"/>
</dbReference>
<gene>
    <name evidence="6 8" type="primary">ruvA</name>
    <name evidence="8" type="ORF">O6R05_03595</name>
</gene>
<keyword evidence="8" id="KW-0378">Hydrolase</keyword>
<dbReference type="RefSeq" id="WP_271192168.1">
    <property type="nucleotide sequence ID" value="NZ_CP115667.1"/>
</dbReference>
<dbReference type="Pfam" id="PF14520">
    <property type="entry name" value="HHH_5"/>
    <property type="match status" value="1"/>
</dbReference>
<dbReference type="InterPro" id="IPR013849">
    <property type="entry name" value="DNA_helicase_Holl-junc_RuvA_I"/>
</dbReference>
<dbReference type="InterPro" id="IPR010994">
    <property type="entry name" value="RuvA_2-like"/>
</dbReference>
<organism evidence="8 9">
    <name type="scientific">Peptoniphilus equinus</name>
    <dbReference type="NCBI Taxonomy" id="3016343"/>
    <lineage>
        <taxon>Bacteria</taxon>
        <taxon>Bacillati</taxon>
        <taxon>Bacillota</taxon>
        <taxon>Tissierellia</taxon>
        <taxon>Tissierellales</taxon>
        <taxon>Peptoniphilaceae</taxon>
        <taxon>Peptoniphilus</taxon>
    </lineage>
</organism>
<keyword evidence="4 6" id="KW-0233">DNA recombination</keyword>
<comment type="caution">
    <text evidence="6">Lacks conserved residue(s) required for the propagation of feature annotation.</text>
</comment>
<keyword evidence="5 6" id="KW-0234">DNA repair</keyword>
<dbReference type="SUPFAM" id="SSF47781">
    <property type="entry name" value="RuvA domain 2-like"/>
    <property type="match status" value="1"/>
</dbReference>
<keyword evidence="9" id="KW-1185">Reference proteome</keyword>
<dbReference type="GO" id="GO:0003678">
    <property type="term" value="F:DNA helicase activity"/>
    <property type="evidence" value="ECO:0007669"/>
    <property type="project" value="UniProtKB-EC"/>
</dbReference>
<feature type="domain" description="Helix-hairpin-helix DNA-binding motif class 1" evidence="7">
    <location>
        <begin position="71"/>
        <end position="90"/>
    </location>
</feature>
<comment type="subcellular location">
    <subcellularLocation>
        <location evidence="6">Cytoplasm</location>
    </subcellularLocation>
</comment>
<feature type="region of interest" description="Domain III" evidence="6">
    <location>
        <begin position="150"/>
        <end position="193"/>
    </location>
</feature>
<evidence type="ECO:0000256" key="4">
    <source>
        <dbReference type="ARBA" id="ARBA00023172"/>
    </source>
</evidence>
<evidence type="ECO:0000313" key="9">
    <source>
        <dbReference type="Proteomes" id="UP001210339"/>
    </source>
</evidence>
<dbReference type="HAMAP" id="MF_00031">
    <property type="entry name" value="DNA_HJ_migration_RuvA"/>
    <property type="match status" value="1"/>
</dbReference>
<keyword evidence="3 6" id="KW-0238">DNA-binding</keyword>
<evidence type="ECO:0000256" key="5">
    <source>
        <dbReference type="ARBA" id="ARBA00023204"/>
    </source>
</evidence>
<evidence type="ECO:0000256" key="6">
    <source>
        <dbReference type="HAMAP-Rule" id="MF_00031"/>
    </source>
</evidence>
<accession>A0ABY7QV30</accession>
<evidence type="ECO:0000259" key="7">
    <source>
        <dbReference type="SMART" id="SM00278"/>
    </source>
</evidence>
<dbReference type="Gene3D" id="2.40.50.140">
    <property type="entry name" value="Nucleic acid-binding proteins"/>
    <property type="match status" value="1"/>
</dbReference>
<feature type="domain" description="Helix-hairpin-helix DNA-binding motif class 1" evidence="7">
    <location>
        <begin position="106"/>
        <end position="125"/>
    </location>
</feature>
<keyword evidence="1 6" id="KW-0963">Cytoplasm</keyword>
<dbReference type="GO" id="GO:0016787">
    <property type="term" value="F:hydrolase activity"/>
    <property type="evidence" value="ECO:0007669"/>
    <property type="project" value="UniProtKB-KW"/>
</dbReference>
<dbReference type="SUPFAM" id="SSF50249">
    <property type="entry name" value="Nucleic acid-binding proteins"/>
    <property type="match status" value="1"/>
</dbReference>
<sequence>MFDYIKGNVVDVASDHCVIETGDIGYRVFMATTELETIAQGPAKLYIRTIVREDVFLLYGFLDRQMRIMFDLLTTVSSIGPKVALGVLSALSITELVSGIAAEDADILTQAPGIGKKTASRIILELKDKISKYSFTLETPNLQRAVPREDEAKDALVALGYTEFEAQSALQDVDTKLAVSERIKQGLKNLSRG</sequence>
<dbReference type="CDD" id="cd14332">
    <property type="entry name" value="UBA_RuvA_C"/>
    <property type="match status" value="1"/>
</dbReference>
<name>A0ABY7QV30_9FIRM</name>
<comment type="domain">
    <text evidence="6">Has three domains with a flexible linker between the domains II and III and assumes an 'L' shape. Domain III is highly mobile and contacts RuvB.</text>
</comment>
<dbReference type="InterPro" id="IPR000085">
    <property type="entry name" value="RuvA"/>
</dbReference>
<keyword evidence="2 6" id="KW-0227">DNA damage</keyword>
<dbReference type="InterPro" id="IPR011114">
    <property type="entry name" value="RuvA_C"/>
</dbReference>
<protein>
    <recommendedName>
        <fullName evidence="6">Holliday junction branch migration complex subunit RuvA</fullName>
    </recommendedName>
</protein>
<evidence type="ECO:0000256" key="2">
    <source>
        <dbReference type="ARBA" id="ARBA00022763"/>
    </source>
</evidence>
<comment type="subunit">
    <text evidence="6">Homotetramer. Forms an RuvA(8)-RuvB(12)-Holliday junction (HJ) complex. HJ DNA is sandwiched between 2 RuvA tetramers; dsDNA enters through RuvA and exits via RuvB. An RuvB hexamer assembles on each DNA strand where it exits the tetramer. Each RuvB hexamer is contacted by two RuvA subunits (via domain III) on 2 adjacent RuvB subunits; this complex drives branch migration. In the full resolvosome a probable DNA-RuvA(4)-RuvB(12)-RuvC(2) complex forms which resolves the HJ.</text>
</comment>
<reference evidence="8 9" key="1">
    <citation type="submission" date="2023-01" db="EMBL/GenBank/DDBJ databases">
        <authorList>
            <person name="Lee S.H."/>
            <person name="Jung H.S."/>
            <person name="Yun J.U."/>
        </authorList>
    </citation>
    <scope>NUCLEOTIDE SEQUENCE [LARGE SCALE GENOMIC DNA]</scope>
    <source>
        <strain evidence="8 9">CBA3646</strain>
    </source>
</reference>
<comment type="function">
    <text evidence="6">The RuvA-RuvB-RuvC complex processes Holliday junction (HJ) DNA during genetic recombination and DNA repair, while the RuvA-RuvB complex plays an important role in the rescue of blocked DNA replication forks via replication fork reversal (RFR). RuvA specifically binds to HJ cruciform DNA, conferring on it an open structure. The RuvB hexamer acts as an ATP-dependent pump, pulling dsDNA into and through the RuvAB complex. HJ branch migration allows RuvC to scan DNA until it finds its consensus sequence, where it cleaves and resolves the cruciform DNA.</text>
</comment>
<dbReference type="Pfam" id="PF07499">
    <property type="entry name" value="RuvA_C"/>
    <property type="match status" value="1"/>
</dbReference>
<dbReference type="Gene3D" id="1.10.8.10">
    <property type="entry name" value="DNA helicase RuvA subunit, C-terminal domain"/>
    <property type="match status" value="1"/>
</dbReference>